<name>A0A060WDF8_ONCMY</name>
<organism evidence="2 3">
    <name type="scientific">Oncorhynchus mykiss</name>
    <name type="common">Rainbow trout</name>
    <name type="synonym">Salmo gairdneri</name>
    <dbReference type="NCBI Taxonomy" id="8022"/>
    <lineage>
        <taxon>Eukaryota</taxon>
        <taxon>Metazoa</taxon>
        <taxon>Chordata</taxon>
        <taxon>Craniata</taxon>
        <taxon>Vertebrata</taxon>
        <taxon>Euteleostomi</taxon>
        <taxon>Actinopterygii</taxon>
        <taxon>Neopterygii</taxon>
        <taxon>Teleostei</taxon>
        <taxon>Protacanthopterygii</taxon>
        <taxon>Salmoniformes</taxon>
        <taxon>Salmonidae</taxon>
        <taxon>Salmoninae</taxon>
        <taxon>Oncorhynchus</taxon>
    </lineage>
</organism>
<evidence type="ECO:0000313" key="2">
    <source>
        <dbReference type="EMBL" id="CDQ62600.1"/>
    </source>
</evidence>
<protein>
    <submittedName>
        <fullName evidence="2">Uncharacterized protein</fullName>
    </submittedName>
</protein>
<accession>A0A060WDF8</accession>
<reference evidence="2 3" key="1">
    <citation type="journal article" date="2014" name="Nat. Commun.">
        <title>The rainbow trout genome provides novel insights into evolution after whole-genome duplication in vertebrates.</title>
        <authorList>
            <person name="Berthelot C."/>
            <person name="Brunet F."/>
            <person name="Chalopin D."/>
            <person name="Juanchich A."/>
            <person name="Bernard M."/>
            <person name="Noel B."/>
            <person name="Bento P."/>
            <person name="Da Silva C."/>
            <person name="Labadie K."/>
            <person name="Alberti A."/>
            <person name="Aury J.M."/>
            <person name="Louis A."/>
            <person name="Dehais P."/>
            <person name="Bardou P."/>
            <person name="Montfort J."/>
            <person name="Klopp C."/>
            <person name="Cabau C."/>
            <person name="Gaspin C."/>
            <person name="Thorgaard G.H."/>
            <person name="Boussaha M."/>
            <person name="Quillet E."/>
            <person name="Guyomard R."/>
            <person name="Galiana D."/>
            <person name="Bobe J."/>
            <person name="Volff J.N."/>
            <person name="Genet C."/>
            <person name="Wincker P."/>
            <person name="Jaillon O."/>
            <person name="Roest Crollius H."/>
            <person name="Guiguen Y."/>
        </authorList>
    </citation>
    <scope>NUCLEOTIDE SEQUENCE [LARGE SCALE GENOMIC DNA]</scope>
</reference>
<evidence type="ECO:0000256" key="1">
    <source>
        <dbReference type="SAM" id="MobiDB-lite"/>
    </source>
</evidence>
<evidence type="ECO:0000313" key="3">
    <source>
        <dbReference type="Proteomes" id="UP000193380"/>
    </source>
</evidence>
<proteinExistence type="predicted"/>
<feature type="compositionally biased region" description="Basic and acidic residues" evidence="1">
    <location>
        <begin position="35"/>
        <end position="45"/>
    </location>
</feature>
<dbReference type="AlphaFoldDB" id="A0A060WDF8"/>
<dbReference type="Proteomes" id="UP000193380">
    <property type="component" value="Chromosome 5"/>
</dbReference>
<gene>
    <name evidence="2" type="ORF">GSONMT00067471001</name>
</gene>
<feature type="compositionally biased region" description="Acidic residues" evidence="1">
    <location>
        <begin position="25"/>
        <end position="34"/>
    </location>
</feature>
<sequence length="102" mass="11360">MRAVAAGLQRASDSPTSERSIKGQEEDDEDEEGEEQYKDMMDSVEEEQIKQKWDEEDFEGEMEEDYEDELVNEGLPTGREAVAPGRASCCCLTASCTPTPSC</sequence>
<dbReference type="PaxDb" id="8022-A0A060WDF8"/>
<dbReference type="STRING" id="8022.A0A060WDF8"/>
<dbReference type="EMBL" id="FR904412">
    <property type="protein sequence ID" value="CDQ62600.1"/>
    <property type="molecule type" value="Genomic_DNA"/>
</dbReference>
<feature type="region of interest" description="Disordered" evidence="1">
    <location>
        <begin position="1"/>
        <end position="45"/>
    </location>
</feature>